<dbReference type="EMBL" id="LR797823">
    <property type="protein sequence ID" value="CAB4241272.1"/>
    <property type="molecule type" value="Genomic_DNA"/>
</dbReference>
<dbReference type="InterPro" id="IPR037124">
    <property type="entry name" value="Chaperonin_GroES_sf"/>
</dbReference>
<dbReference type="GO" id="GO:0005524">
    <property type="term" value="F:ATP binding"/>
    <property type="evidence" value="ECO:0007669"/>
    <property type="project" value="InterPro"/>
</dbReference>
<keyword evidence="1" id="KW-0143">Chaperone</keyword>
<gene>
    <name evidence="2" type="ORF">UFOVP67_30</name>
</gene>
<dbReference type="GO" id="GO:0044183">
    <property type="term" value="F:protein folding chaperone"/>
    <property type="evidence" value="ECO:0007669"/>
    <property type="project" value="InterPro"/>
</dbReference>
<dbReference type="Pfam" id="PF00166">
    <property type="entry name" value="Cpn10"/>
    <property type="match status" value="1"/>
</dbReference>
<reference evidence="2" key="1">
    <citation type="submission" date="2020-05" db="EMBL/GenBank/DDBJ databases">
        <authorList>
            <person name="Chiriac C."/>
            <person name="Salcher M."/>
            <person name="Ghai R."/>
            <person name="Kavagutti S V."/>
        </authorList>
    </citation>
    <scope>NUCLEOTIDE SEQUENCE</scope>
</reference>
<organism evidence="2">
    <name type="scientific">uncultured Caudovirales phage</name>
    <dbReference type="NCBI Taxonomy" id="2100421"/>
    <lineage>
        <taxon>Viruses</taxon>
        <taxon>Duplodnaviria</taxon>
        <taxon>Heunggongvirae</taxon>
        <taxon>Uroviricota</taxon>
        <taxon>Caudoviricetes</taxon>
        <taxon>Peduoviridae</taxon>
        <taxon>Maltschvirus</taxon>
        <taxon>Maltschvirus maltsch</taxon>
    </lineage>
</organism>
<dbReference type="CDD" id="cd00320">
    <property type="entry name" value="cpn10"/>
    <property type="match status" value="1"/>
</dbReference>
<dbReference type="InterPro" id="IPR020818">
    <property type="entry name" value="Chaperonin_GroES"/>
</dbReference>
<sequence length="111" mass="11834">MIHKESGISPVGTSVLLLPEQVATKTQTGIILATDSMIDRLNMAATDGVVAAMSPDAFADLGEKAPRCQVGDKVKFVKYAGVTCVGNDGLTYRLIHDNEILATIVKKEETE</sequence>
<dbReference type="SMART" id="SM00883">
    <property type="entry name" value="Cpn10"/>
    <property type="match status" value="1"/>
</dbReference>
<name>A0A6J5T939_9CAUD</name>
<evidence type="ECO:0000256" key="1">
    <source>
        <dbReference type="ARBA" id="ARBA00023186"/>
    </source>
</evidence>
<evidence type="ECO:0000313" key="2">
    <source>
        <dbReference type="EMBL" id="CAB4241272.1"/>
    </source>
</evidence>
<proteinExistence type="predicted"/>
<accession>A0A6J5T939</accession>
<dbReference type="Gene3D" id="2.30.33.40">
    <property type="entry name" value="GroES chaperonin"/>
    <property type="match status" value="1"/>
</dbReference>
<dbReference type="InterPro" id="IPR011032">
    <property type="entry name" value="GroES-like_sf"/>
</dbReference>
<protein>
    <submittedName>
        <fullName evidence="2">GroS Co-chaperonin GroES (HSP10)</fullName>
    </submittedName>
</protein>
<dbReference type="SUPFAM" id="SSF50129">
    <property type="entry name" value="GroES-like"/>
    <property type="match status" value="1"/>
</dbReference>